<gene>
    <name evidence="1" type="ORF">P5673_023213</name>
</gene>
<dbReference type="SUPFAM" id="SSF50494">
    <property type="entry name" value="Trypsin-like serine proteases"/>
    <property type="match status" value="1"/>
</dbReference>
<accession>A0AAD9Q5Q4</accession>
<keyword evidence="2" id="KW-1185">Reference proteome</keyword>
<evidence type="ECO:0008006" key="3">
    <source>
        <dbReference type="Google" id="ProtNLM"/>
    </source>
</evidence>
<comment type="caution">
    <text evidence="1">The sequence shown here is derived from an EMBL/GenBank/DDBJ whole genome shotgun (WGS) entry which is preliminary data.</text>
</comment>
<dbReference type="EMBL" id="JARQWQ010000064">
    <property type="protein sequence ID" value="KAK2555233.1"/>
    <property type="molecule type" value="Genomic_DNA"/>
</dbReference>
<evidence type="ECO:0000313" key="2">
    <source>
        <dbReference type="Proteomes" id="UP001249851"/>
    </source>
</evidence>
<organism evidence="1 2">
    <name type="scientific">Acropora cervicornis</name>
    <name type="common">Staghorn coral</name>
    <dbReference type="NCBI Taxonomy" id="6130"/>
    <lineage>
        <taxon>Eukaryota</taxon>
        <taxon>Metazoa</taxon>
        <taxon>Cnidaria</taxon>
        <taxon>Anthozoa</taxon>
        <taxon>Hexacorallia</taxon>
        <taxon>Scleractinia</taxon>
        <taxon>Astrocoeniina</taxon>
        <taxon>Acroporidae</taxon>
        <taxon>Acropora</taxon>
    </lineage>
</organism>
<reference evidence="1" key="2">
    <citation type="journal article" date="2023" name="Science">
        <title>Genomic signatures of disease resistance in endangered staghorn corals.</title>
        <authorList>
            <person name="Vollmer S.V."/>
            <person name="Selwyn J.D."/>
            <person name="Despard B.A."/>
            <person name="Roesel C.L."/>
        </authorList>
    </citation>
    <scope>NUCLEOTIDE SEQUENCE</scope>
    <source>
        <strain evidence="1">K2</strain>
    </source>
</reference>
<sequence length="352" mass="40174">MYSGLYRPSHKKSRRFLYEKEVQQILECQENETRKVIATLPIHDKYRASIAKASDLKETLSRLLVFGAGVCRIEVSQPNGPGYIGSGFYFGNGWVLTAAHVLRNRENVNNARFVFFSPNHEIAFQLRPRRAIIHRLLPVGRRPDYHNRDITLVKLGIQYTYGRKKNDLEEWEIDEQQLLEQFSLFDFSSLVQNRFTPTGEVEFSMRPGDPLTAIHFGGEQDAHKRFAFNAQVHEVYKQSPMKVVNFAFSLDSGASGCPVVQRVQGNWVLVGVLFGGVLHDSEESTVATVGQTLLWNQEILHHIRAGQETVEKMSTFKSYNLFVPFPERAQLLLETDVKQAADLAAQHRILIL</sequence>
<evidence type="ECO:0000313" key="1">
    <source>
        <dbReference type="EMBL" id="KAK2555233.1"/>
    </source>
</evidence>
<dbReference type="AlphaFoldDB" id="A0AAD9Q5Q4"/>
<dbReference type="InterPro" id="IPR009003">
    <property type="entry name" value="Peptidase_S1_PA"/>
</dbReference>
<dbReference type="InterPro" id="IPR043504">
    <property type="entry name" value="Peptidase_S1_PA_chymotrypsin"/>
</dbReference>
<name>A0AAD9Q5Q4_ACRCE</name>
<dbReference type="Pfam" id="PF13365">
    <property type="entry name" value="Trypsin_2"/>
    <property type="match status" value="1"/>
</dbReference>
<protein>
    <recommendedName>
        <fullName evidence="3">Serine protease</fullName>
    </recommendedName>
</protein>
<dbReference type="Proteomes" id="UP001249851">
    <property type="component" value="Unassembled WGS sequence"/>
</dbReference>
<dbReference type="Gene3D" id="2.40.10.10">
    <property type="entry name" value="Trypsin-like serine proteases"/>
    <property type="match status" value="1"/>
</dbReference>
<proteinExistence type="predicted"/>
<reference evidence="1" key="1">
    <citation type="journal article" date="2023" name="G3 (Bethesda)">
        <title>Whole genome assembly and annotation of the endangered Caribbean coral Acropora cervicornis.</title>
        <authorList>
            <person name="Selwyn J.D."/>
            <person name="Vollmer S.V."/>
        </authorList>
    </citation>
    <scope>NUCLEOTIDE SEQUENCE</scope>
    <source>
        <strain evidence="1">K2</strain>
    </source>
</reference>